<feature type="transmembrane region" description="Helical" evidence="1">
    <location>
        <begin position="7"/>
        <end position="27"/>
    </location>
</feature>
<protein>
    <submittedName>
        <fullName evidence="2">Uncharacterized protein</fullName>
    </submittedName>
</protein>
<keyword evidence="1" id="KW-0812">Transmembrane</keyword>
<reference evidence="2" key="2">
    <citation type="submission" date="2023-07" db="EMBL/GenBank/DDBJ databases">
        <authorList>
            <consortium name="Lawrence Berkeley National Laboratory"/>
            <person name="Haridas S."/>
            <person name="Hensen N."/>
            <person name="Bonometti L."/>
            <person name="Westerberg I."/>
            <person name="Brannstrom I.O."/>
            <person name="Guillou S."/>
            <person name="Cros-Aarteil S."/>
            <person name="Calhoun S."/>
            <person name="Kuo A."/>
            <person name="Mondo S."/>
            <person name="Pangilinan J."/>
            <person name="Riley R."/>
            <person name="LaButti K."/>
            <person name="Andreopoulos B."/>
            <person name="Lipzen A."/>
            <person name="Chen C."/>
            <person name="Yanf M."/>
            <person name="Daum C."/>
            <person name="Ng V."/>
            <person name="Clum A."/>
            <person name="Steindorff A."/>
            <person name="Ohm R."/>
            <person name="Martin F."/>
            <person name="Silar P."/>
            <person name="Natvig D."/>
            <person name="Lalanne C."/>
            <person name="Gautier V."/>
            <person name="Ament-velasquez S.L."/>
            <person name="Kruys A."/>
            <person name="Hutchinson M.I."/>
            <person name="Powell A.J."/>
            <person name="Barry K."/>
            <person name="Miller A.N."/>
            <person name="Grigoriev I.V."/>
            <person name="Debuchy R."/>
            <person name="Gladieux P."/>
            <person name="Thoren M.H."/>
            <person name="Johannesson H."/>
        </authorList>
    </citation>
    <scope>NUCLEOTIDE SEQUENCE</scope>
    <source>
        <strain evidence="2">FGSC 1904</strain>
    </source>
</reference>
<organism evidence="2 3">
    <name type="scientific">Sordaria brevicollis</name>
    <dbReference type="NCBI Taxonomy" id="83679"/>
    <lineage>
        <taxon>Eukaryota</taxon>
        <taxon>Fungi</taxon>
        <taxon>Dikarya</taxon>
        <taxon>Ascomycota</taxon>
        <taxon>Pezizomycotina</taxon>
        <taxon>Sordariomycetes</taxon>
        <taxon>Sordariomycetidae</taxon>
        <taxon>Sordariales</taxon>
        <taxon>Sordariaceae</taxon>
        <taxon>Sordaria</taxon>
    </lineage>
</organism>
<keyword evidence="1" id="KW-1133">Transmembrane helix</keyword>
<name>A0AAE0UB60_SORBR</name>
<gene>
    <name evidence="2" type="ORF">B0T20DRAFT_415831</name>
</gene>
<evidence type="ECO:0000313" key="2">
    <source>
        <dbReference type="EMBL" id="KAK3397300.1"/>
    </source>
</evidence>
<proteinExistence type="predicted"/>
<dbReference type="AlphaFoldDB" id="A0AAE0UB60"/>
<keyword evidence="1" id="KW-0472">Membrane</keyword>
<evidence type="ECO:0000256" key="1">
    <source>
        <dbReference type="SAM" id="Phobius"/>
    </source>
</evidence>
<keyword evidence="3" id="KW-1185">Reference proteome</keyword>
<sequence length="148" mass="16625">MYNLLDVIPITIITLLYCNAVGVLLGVDCPCNSVFVIGPIFASRKTKTSPKVDKHSLKPRLSINTDAQLPRSNQHFNRFFFRPGPCRSGYRSSQGGTEGILNQGRERSRKILHLLHPTETSTASTVKALLGCRWAQLSLQMKKKAWNW</sequence>
<dbReference type="EMBL" id="JAUTDP010000008">
    <property type="protein sequence ID" value="KAK3397300.1"/>
    <property type="molecule type" value="Genomic_DNA"/>
</dbReference>
<evidence type="ECO:0000313" key="3">
    <source>
        <dbReference type="Proteomes" id="UP001281003"/>
    </source>
</evidence>
<reference evidence="2" key="1">
    <citation type="journal article" date="2023" name="Mol. Phylogenet. Evol.">
        <title>Genome-scale phylogeny and comparative genomics of the fungal order Sordariales.</title>
        <authorList>
            <person name="Hensen N."/>
            <person name="Bonometti L."/>
            <person name="Westerberg I."/>
            <person name="Brannstrom I.O."/>
            <person name="Guillou S."/>
            <person name="Cros-Aarteil S."/>
            <person name="Calhoun S."/>
            <person name="Haridas S."/>
            <person name="Kuo A."/>
            <person name="Mondo S."/>
            <person name="Pangilinan J."/>
            <person name="Riley R."/>
            <person name="LaButti K."/>
            <person name="Andreopoulos B."/>
            <person name="Lipzen A."/>
            <person name="Chen C."/>
            <person name="Yan M."/>
            <person name="Daum C."/>
            <person name="Ng V."/>
            <person name="Clum A."/>
            <person name="Steindorff A."/>
            <person name="Ohm R.A."/>
            <person name="Martin F."/>
            <person name="Silar P."/>
            <person name="Natvig D.O."/>
            <person name="Lalanne C."/>
            <person name="Gautier V."/>
            <person name="Ament-Velasquez S.L."/>
            <person name="Kruys A."/>
            <person name="Hutchinson M.I."/>
            <person name="Powell A.J."/>
            <person name="Barry K."/>
            <person name="Miller A.N."/>
            <person name="Grigoriev I.V."/>
            <person name="Debuchy R."/>
            <person name="Gladieux P."/>
            <person name="Hiltunen Thoren M."/>
            <person name="Johannesson H."/>
        </authorList>
    </citation>
    <scope>NUCLEOTIDE SEQUENCE</scope>
    <source>
        <strain evidence="2">FGSC 1904</strain>
    </source>
</reference>
<dbReference type="Proteomes" id="UP001281003">
    <property type="component" value="Unassembled WGS sequence"/>
</dbReference>
<comment type="caution">
    <text evidence="2">The sequence shown here is derived from an EMBL/GenBank/DDBJ whole genome shotgun (WGS) entry which is preliminary data.</text>
</comment>
<accession>A0AAE0UB60</accession>